<dbReference type="Proteomes" id="UP000199150">
    <property type="component" value="Unassembled WGS sequence"/>
</dbReference>
<keyword evidence="4" id="KW-0012">Acyltransferase</keyword>
<feature type="transmembrane region" description="Helical" evidence="1">
    <location>
        <begin position="21"/>
        <end position="37"/>
    </location>
</feature>
<dbReference type="Pfam" id="PF01757">
    <property type="entry name" value="Acyl_transf_3"/>
    <property type="match status" value="1"/>
</dbReference>
<dbReference type="AlphaFoldDB" id="A0A1G4TT47"/>
<dbReference type="InterPro" id="IPR050879">
    <property type="entry name" value="Acyltransferase_3"/>
</dbReference>
<dbReference type="InterPro" id="IPR002656">
    <property type="entry name" value="Acyl_transf_3_dom"/>
</dbReference>
<proteinExistence type="predicted"/>
<dbReference type="GO" id="GO:0009103">
    <property type="term" value="P:lipopolysaccharide biosynthetic process"/>
    <property type="evidence" value="ECO:0007669"/>
    <property type="project" value="TreeGrafter"/>
</dbReference>
<name>A0A1G4TT47_9CAUL</name>
<dbReference type="PANTHER" id="PTHR23028:SF53">
    <property type="entry name" value="ACYL_TRANSF_3 DOMAIN-CONTAINING PROTEIN"/>
    <property type="match status" value="1"/>
</dbReference>
<sequence>MTLADTPSTHGKRADIQGMRAIAVLAVLVFHASHVLLPGGFAGVDVFFVLSGYLITQVLLRPMEEKRFSIRDFYRRRIRRLYPALFTVLAFTLIMGLAFFPPTLLKELVKSQFFTTLFLSNLAFARETGYFDLQAELKPLLHTWSLGVEEQFYLLFPPILYALHRWGKRLLWSVLGLLALWSLWFSQTRLAAHAEVSFYFPTSRAFELLIGALCVGLDRHISLPVLAQRILSVLGLALIAIGFIVINEESAFPGLLALLPCLGTAALLVSPQGWANRWLAIPPLVRVGDISYSLYLWHWPLLVFARFVFPDTPFAIVAALALSFAMAWLSWRYIETPFLKDQPQKRPVPIWAMGGAMMAASIAVCLTVYYAGGLPQRFSPQERVYLAATDDYNHDRNKCHMRSDRPIDYDQLCTYGAANVPASYAVWGDSHGAELARALGERLTAKGQSLKSITMSGCPATLSRRAVCRQHNIDTLAAMKADPNMQVVILVGNLHDDDAFSRDAIKGMEHTALELKEAGKQVIIVSPIPTFDYDPPSKLALESRAGHAPETIGTPRAVYEQRRGHIRDEFIRFTAANDMTTIRPDTLFCDTICHVYRSGEGVLYFNAGHLSLAGAGLLADEIERTLEMQSAD</sequence>
<dbReference type="EMBL" id="FMTS01000012">
    <property type="protein sequence ID" value="SCW84447.1"/>
    <property type="molecule type" value="Genomic_DNA"/>
</dbReference>
<keyword evidence="5" id="KW-1185">Reference proteome</keyword>
<dbReference type="PANTHER" id="PTHR23028">
    <property type="entry name" value="ACETYLTRANSFERASE"/>
    <property type="match status" value="1"/>
</dbReference>
<dbReference type="GO" id="GO:0016747">
    <property type="term" value="F:acyltransferase activity, transferring groups other than amino-acyl groups"/>
    <property type="evidence" value="ECO:0007669"/>
    <property type="project" value="InterPro"/>
</dbReference>
<feature type="domain" description="SGNH" evidence="3">
    <location>
        <begin position="398"/>
        <end position="623"/>
    </location>
</feature>
<reference evidence="5" key="1">
    <citation type="submission" date="2016-10" db="EMBL/GenBank/DDBJ databases">
        <authorList>
            <person name="Varghese N."/>
            <person name="Submissions S."/>
        </authorList>
    </citation>
    <scope>NUCLEOTIDE SEQUENCE [LARGE SCALE GENOMIC DNA]</scope>
    <source>
        <strain evidence="5">CGMCC 1.3431</strain>
    </source>
</reference>
<gene>
    <name evidence="4" type="ORF">SAMN02927928_0157</name>
</gene>
<evidence type="ECO:0000313" key="4">
    <source>
        <dbReference type="EMBL" id="SCW84447.1"/>
    </source>
</evidence>
<feature type="transmembrane region" description="Helical" evidence="1">
    <location>
        <begin position="252"/>
        <end position="269"/>
    </location>
</feature>
<keyword evidence="1" id="KW-0812">Transmembrane</keyword>
<keyword evidence="4" id="KW-0378">Hydrolase</keyword>
<dbReference type="InterPro" id="IPR043968">
    <property type="entry name" value="SGNH"/>
</dbReference>
<accession>A0A1G4TT47</accession>
<evidence type="ECO:0000313" key="5">
    <source>
        <dbReference type="Proteomes" id="UP000199150"/>
    </source>
</evidence>
<evidence type="ECO:0000256" key="1">
    <source>
        <dbReference type="SAM" id="Phobius"/>
    </source>
</evidence>
<keyword evidence="1" id="KW-1133">Transmembrane helix</keyword>
<feature type="transmembrane region" description="Helical" evidence="1">
    <location>
        <begin position="314"/>
        <end position="331"/>
    </location>
</feature>
<dbReference type="RefSeq" id="WP_090650920.1">
    <property type="nucleotide sequence ID" value="NZ_CBCRYE010000011.1"/>
</dbReference>
<dbReference type="GO" id="GO:0016020">
    <property type="term" value="C:membrane"/>
    <property type="evidence" value="ECO:0007669"/>
    <property type="project" value="TreeGrafter"/>
</dbReference>
<organism evidence="4 5">
    <name type="scientific">Asticcacaulis taihuensis</name>
    <dbReference type="NCBI Taxonomy" id="260084"/>
    <lineage>
        <taxon>Bacteria</taxon>
        <taxon>Pseudomonadati</taxon>
        <taxon>Pseudomonadota</taxon>
        <taxon>Alphaproteobacteria</taxon>
        <taxon>Caulobacterales</taxon>
        <taxon>Caulobacteraceae</taxon>
        <taxon>Asticcacaulis</taxon>
    </lineage>
</organism>
<feature type="transmembrane region" description="Helical" evidence="1">
    <location>
        <begin position="170"/>
        <end position="186"/>
    </location>
</feature>
<feature type="transmembrane region" description="Helical" evidence="1">
    <location>
        <begin position="229"/>
        <end position="246"/>
    </location>
</feature>
<feature type="transmembrane region" description="Helical" evidence="1">
    <location>
        <begin position="351"/>
        <end position="372"/>
    </location>
</feature>
<evidence type="ECO:0000259" key="2">
    <source>
        <dbReference type="Pfam" id="PF01757"/>
    </source>
</evidence>
<keyword evidence="4" id="KW-0808">Transferase</keyword>
<dbReference type="GO" id="GO:0016787">
    <property type="term" value="F:hydrolase activity"/>
    <property type="evidence" value="ECO:0007669"/>
    <property type="project" value="UniProtKB-KW"/>
</dbReference>
<feature type="transmembrane region" description="Helical" evidence="1">
    <location>
        <begin position="141"/>
        <end position="163"/>
    </location>
</feature>
<evidence type="ECO:0000259" key="3">
    <source>
        <dbReference type="Pfam" id="PF19040"/>
    </source>
</evidence>
<feature type="domain" description="Acyltransferase 3" evidence="2">
    <location>
        <begin position="14"/>
        <end position="331"/>
    </location>
</feature>
<feature type="transmembrane region" description="Helical" evidence="1">
    <location>
        <begin position="81"/>
        <end position="100"/>
    </location>
</feature>
<dbReference type="OrthoDB" id="9796461at2"/>
<protein>
    <submittedName>
        <fullName evidence="4">Peptidoglycan/LPS O-acetylase OafA/YrhL, contains acyltransferase and SGNH-hydrolase domains</fullName>
    </submittedName>
</protein>
<dbReference type="Pfam" id="PF19040">
    <property type="entry name" value="SGNH"/>
    <property type="match status" value="1"/>
</dbReference>
<dbReference type="STRING" id="260084.SAMN02927928_0157"/>
<feature type="transmembrane region" description="Helical" evidence="1">
    <location>
        <begin position="43"/>
        <end position="60"/>
    </location>
</feature>
<keyword evidence="1" id="KW-0472">Membrane</keyword>